<keyword evidence="6" id="KW-1185">Reference proteome</keyword>
<dbReference type="Proteomes" id="UP000636793">
    <property type="component" value="Unassembled WGS sequence"/>
</dbReference>
<evidence type="ECO:0000256" key="1">
    <source>
        <dbReference type="ARBA" id="ARBA00010830"/>
    </source>
</evidence>
<dbReference type="InterPro" id="IPR036366">
    <property type="entry name" value="PGBDSf"/>
</dbReference>
<evidence type="ECO:0000256" key="2">
    <source>
        <dbReference type="ARBA" id="ARBA00022801"/>
    </source>
</evidence>
<evidence type="ECO:0000313" key="5">
    <source>
        <dbReference type="EMBL" id="GGB43810.1"/>
    </source>
</evidence>
<sequence>MPYTPRHKTDRPSVAGRRAMGAVMASATTVGAGLATAAHAKADAPWNVWDRVASCESGNNWSINTGNGFYGGLQFTKSTWQAFGGAKYASSAQYATRDQQIYVAQATLRVQGPGAWPVCSKKAGLTRANGAAVRVDPGSGTKPAPTPAPPSRGGNRALVIDGIIGPLTTASTQHWLGVRQDGANRLNSRTIVALQARLGVHQDGVVGPVTTAAMQRYLGIARDGGSHFNYRTAVALQKYLNSKGM</sequence>
<dbReference type="InterPro" id="IPR010618">
    <property type="entry name" value="RPF"/>
</dbReference>
<dbReference type="SUPFAM" id="SSF53955">
    <property type="entry name" value="Lysozyme-like"/>
    <property type="match status" value="1"/>
</dbReference>
<feature type="region of interest" description="Disordered" evidence="3">
    <location>
        <begin position="132"/>
        <end position="154"/>
    </location>
</feature>
<comment type="caution">
    <text evidence="5">The sequence shown here is derived from an EMBL/GenBank/DDBJ whole genome shotgun (WGS) entry which is preliminary data.</text>
</comment>
<comment type="similarity">
    <text evidence="1">Belongs to the transglycosylase family. Rpf subfamily.</text>
</comment>
<dbReference type="AlphaFoldDB" id="A0A916TFZ2"/>
<evidence type="ECO:0000259" key="4">
    <source>
        <dbReference type="Pfam" id="PF06737"/>
    </source>
</evidence>
<dbReference type="Gene3D" id="1.10.530.10">
    <property type="match status" value="1"/>
</dbReference>
<evidence type="ECO:0000313" key="6">
    <source>
        <dbReference type="Proteomes" id="UP000636793"/>
    </source>
</evidence>
<dbReference type="Pfam" id="PF06737">
    <property type="entry name" value="Transglycosylas"/>
    <property type="match status" value="1"/>
</dbReference>
<accession>A0A916TFZ2</accession>
<protein>
    <recommendedName>
        <fullName evidence="4">Resuscitation-promoting factor core lysozyme-like domain-containing protein</fullName>
    </recommendedName>
</protein>
<gene>
    <name evidence="5" type="ORF">GCM10011492_38540</name>
</gene>
<dbReference type="CDD" id="cd13925">
    <property type="entry name" value="RPF"/>
    <property type="match status" value="1"/>
</dbReference>
<dbReference type="InterPro" id="IPR023346">
    <property type="entry name" value="Lysozyme-like_dom_sf"/>
</dbReference>
<dbReference type="EMBL" id="BMHI01000006">
    <property type="protein sequence ID" value="GGB43810.1"/>
    <property type="molecule type" value="Genomic_DNA"/>
</dbReference>
<keyword evidence="2" id="KW-0378">Hydrolase</keyword>
<proteinExistence type="inferred from homology"/>
<reference evidence="5" key="2">
    <citation type="submission" date="2020-09" db="EMBL/GenBank/DDBJ databases">
        <authorList>
            <person name="Sun Q."/>
            <person name="Zhou Y."/>
        </authorList>
    </citation>
    <scope>NUCLEOTIDE SEQUENCE</scope>
    <source>
        <strain evidence="5">CGMCC 1.15085</strain>
    </source>
</reference>
<reference evidence="5" key="1">
    <citation type="journal article" date="2014" name="Int. J. Syst. Evol. Microbiol.">
        <title>Complete genome sequence of Corynebacterium casei LMG S-19264T (=DSM 44701T), isolated from a smear-ripened cheese.</title>
        <authorList>
            <consortium name="US DOE Joint Genome Institute (JGI-PGF)"/>
            <person name="Walter F."/>
            <person name="Albersmeier A."/>
            <person name="Kalinowski J."/>
            <person name="Ruckert C."/>
        </authorList>
    </citation>
    <scope>NUCLEOTIDE SEQUENCE</scope>
    <source>
        <strain evidence="5">CGMCC 1.15085</strain>
    </source>
</reference>
<dbReference type="GO" id="GO:0016787">
    <property type="term" value="F:hydrolase activity"/>
    <property type="evidence" value="ECO:0007669"/>
    <property type="project" value="UniProtKB-KW"/>
</dbReference>
<dbReference type="Gene3D" id="1.10.101.10">
    <property type="entry name" value="PGBD-like superfamily/PGBD"/>
    <property type="match status" value="1"/>
</dbReference>
<name>A0A916TFZ2_9MICO</name>
<evidence type="ECO:0000256" key="3">
    <source>
        <dbReference type="SAM" id="MobiDB-lite"/>
    </source>
</evidence>
<feature type="domain" description="Resuscitation-promoting factor core lysozyme-like" evidence="4">
    <location>
        <begin position="47"/>
        <end position="119"/>
    </location>
</feature>
<organism evidence="5 6">
    <name type="scientific">Flexivirga endophytica</name>
    <dbReference type="NCBI Taxonomy" id="1849103"/>
    <lineage>
        <taxon>Bacteria</taxon>
        <taxon>Bacillati</taxon>
        <taxon>Actinomycetota</taxon>
        <taxon>Actinomycetes</taxon>
        <taxon>Micrococcales</taxon>
        <taxon>Dermacoccaceae</taxon>
        <taxon>Flexivirga</taxon>
    </lineage>
</organism>